<dbReference type="AlphaFoldDB" id="A0A820JGC0"/>
<evidence type="ECO:0000313" key="1">
    <source>
        <dbReference type="EMBL" id="CAF4326193.1"/>
    </source>
</evidence>
<reference evidence="1" key="1">
    <citation type="submission" date="2021-02" db="EMBL/GenBank/DDBJ databases">
        <authorList>
            <person name="Nowell W R."/>
        </authorList>
    </citation>
    <scope>NUCLEOTIDE SEQUENCE</scope>
</reference>
<evidence type="ECO:0000313" key="2">
    <source>
        <dbReference type="Proteomes" id="UP000663868"/>
    </source>
</evidence>
<proteinExistence type="predicted"/>
<accession>A0A820JGC0</accession>
<dbReference type="Proteomes" id="UP000663868">
    <property type="component" value="Unassembled WGS sequence"/>
</dbReference>
<feature type="non-terminal residue" evidence="1">
    <location>
        <position position="1"/>
    </location>
</feature>
<name>A0A820JGC0_9BILA</name>
<organism evidence="1 2">
    <name type="scientific">Adineta steineri</name>
    <dbReference type="NCBI Taxonomy" id="433720"/>
    <lineage>
        <taxon>Eukaryota</taxon>
        <taxon>Metazoa</taxon>
        <taxon>Spiralia</taxon>
        <taxon>Gnathifera</taxon>
        <taxon>Rotifera</taxon>
        <taxon>Eurotatoria</taxon>
        <taxon>Bdelloidea</taxon>
        <taxon>Adinetida</taxon>
        <taxon>Adinetidae</taxon>
        <taxon>Adineta</taxon>
    </lineage>
</organism>
<dbReference type="EMBL" id="CAJOBB010016258">
    <property type="protein sequence ID" value="CAF4326193.1"/>
    <property type="molecule type" value="Genomic_DNA"/>
</dbReference>
<sequence length="32" mass="3703">CGQHIEQVLHDVPLDQRCKCIDKFNHPSCIIL</sequence>
<comment type="caution">
    <text evidence="1">The sequence shown here is derived from an EMBL/GenBank/DDBJ whole genome shotgun (WGS) entry which is preliminary data.</text>
</comment>
<protein>
    <submittedName>
        <fullName evidence="1">Uncharacterized protein</fullName>
    </submittedName>
</protein>
<gene>
    <name evidence="1" type="ORF">KXQ929_LOCUS46908</name>
</gene>